<dbReference type="PANTHER" id="PTHR48049">
    <property type="entry name" value="GLYCOSYLTRANSFERASE"/>
    <property type="match status" value="1"/>
</dbReference>
<proteinExistence type="inferred from homology"/>
<organism evidence="3 4">
    <name type="scientific">Kalanchoe fedtschenkoi</name>
    <name type="common">Lavender scallops</name>
    <name type="synonym">South American air plant</name>
    <dbReference type="NCBI Taxonomy" id="63787"/>
    <lineage>
        <taxon>Eukaryota</taxon>
        <taxon>Viridiplantae</taxon>
        <taxon>Streptophyta</taxon>
        <taxon>Embryophyta</taxon>
        <taxon>Tracheophyta</taxon>
        <taxon>Spermatophyta</taxon>
        <taxon>Magnoliopsida</taxon>
        <taxon>eudicotyledons</taxon>
        <taxon>Gunneridae</taxon>
        <taxon>Pentapetalae</taxon>
        <taxon>Saxifragales</taxon>
        <taxon>Crassulaceae</taxon>
        <taxon>Kalanchoe</taxon>
    </lineage>
</organism>
<dbReference type="PANTHER" id="PTHR48049:SF160">
    <property type="entry name" value="UDP-GLYCOSYLTRANSFERASE 91A1"/>
    <property type="match status" value="1"/>
</dbReference>
<protein>
    <submittedName>
        <fullName evidence="3">Uncharacterized protein</fullName>
    </submittedName>
</protein>
<sequence>MMAEHENDQAPAPSRKLHIAMFPWLAFGHMMPFLHLAKLIAQKGHQLSFLSTPLNIDRLLTSLVSSSDDAISMIHFVKLQFHRHPSLPEKAEATADVTYKQVHYLFESFDWLQDEITLFLKTSKPDWIIQDFASHWLGPIAHQLGTRCAFFSVYKATSMIHVSPPKELCGFGDYRTKPEDYTTPPKWIPFPSNLTMHLYEVLRIMDNMEPDNTGLSPYDRAGGVVLNSDTILIRSCYELESRWLNLLQTLYRKPVLPIGLLPAVIDPAKKDRDTTWEPIKTWLDRQNKSSVVYVAFGSETKPSQSELTELALGLEMSKLPFFWALKTRRGLADDEPIKLPEGFVNRVGERGMVSTSWVPQLKVLSHGSVGGVLFHSGWSTVIEAVQFGKSMVVVPLQSDQPLVARFMEADQLGYCLPRDEKDGRFTKEAVAAGVRLVMVEEEGRVYREKVMEMKDLFADLNMQDRYVESMLEHMVLG</sequence>
<dbReference type="Pfam" id="PF00201">
    <property type="entry name" value="UDPGT"/>
    <property type="match status" value="1"/>
</dbReference>
<evidence type="ECO:0000313" key="3">
    <source>
        <dbReference type="EnsemblPlants" id="Kaladp0038s0039.1.v1.1.CDS.1"/>
    </source>
</evidence>
<reference evidence="3" key="1">
    <citation type="submission" date="2021-01" db="UniProtKB">
        <authorList>
            <consortium name="EnsemblPlants"/>
        </authorList>
    </citation>
    <scope>IDENTIFICATION</scope>
</reference>
<keyword evidence="4" id="KW-1185">Reference proteome</keyword>
<dbReference type="Gramene" id="Kaladp0038s0039.1.v1.1">
    <property type="protein sequence ID" value="Kaladp0038s0039.1.v1.1.CDS.1"/>
    <property type="gene ID" value="Kaladp0038s0039.v1.1"/>
</dbReference>
<evidence type="ECO:0000256" key="1">
    <source>
        <dbReference type="ARBA" id="ARBA00009995"/>
    </source>
</evidence>
<dbReference type="CDD" id="cd03784">
    <property type="entry name" value="GT1_Gtf-like"/>
    <property type="match status" value="1"/>
</dbReference>
<name>A0A7N0TJ15_KALFE</name>
<dbReference type="Proteomes" id="UP000594263">
    <property type="component" value="Unplaced"/>
</dbReference>
<comment type="similarity">
    <text evidence="1">Belongs to the UDP-glycosyltransferase family.</text>
</comment>
<keyword evidence="2" id="KW-0808">Transferase</keyword>
<accession>A0A7N0TJ15</accession>
<evidence type="ECO:0000256" key="2">
    <source>
        <dbReference type="ARBA" id="ARBA00022679"/>
    </source>
</evidence>
<evidence type="ECO:0000313" key="4">
    <source>
        <dbReference type="Proteomes" id="UP000594263"/>
    </source>
</evidence>
<dbReference type="InterPro" id="IPR002213">
    <property type="entry name" value="UDP_glucos_trans"/>
</dbReference>
<dbReference type="FunFam" id="3.40.50.2000:FF:000037">
    <property type="entry name" value="Glycosyltransferase"/>
    <property type="match status" value="1"/>
</dbReference>
<dbReference type="Gene3D" id="3.40.50.2000">
    <property type="entry name" value="Glycogen Phosphorylase B"/>
    <property type="match status" value="2"/>
</dbReference>
<dbReference type="OMA" id="HAPDWIV"/>
<dbReference type="GO" id="GO:0035251">
    <property type="term" value="F:UDP-glucosyltransferase activity"/>
    <property type="evidence" value="ECO:0007669"/>
    <property type="project" value="InterPro"/>
</dbReference>
<dbReference type="EnsemblPlants" id="Kaladp0038s0039.1.v1.1">
    <property type="protein sequence ID" value="Kaladp0038s0039.1.v1.1.CDS.1"/>
    <property type="gene ID" value="Kaladp0038s0039.v1.1"/>
</dbReference>
<dbReference type="SUPFAM" id="SSF53756">
    <property type="entry name" value="UDP-Glycosyltransferase/glycogen phosphorylase"/>
    <property type="match status" value="1"/>
</dbReference>
<dbReference type="AlphaFoldDB" id="A0A7N0TJ15"/>
<dbReference type="InterPro" id="IPR050481">
    <property type="entry name" value="UDP-glycosyltransf_plant"/>
</dbReference>